<dbReference type="InterPro" id="IPR029063">
    <property type="entry name" value="SAM-dependent_MTases_sf"/>
</dbReference>
<accession>A0A6G1IH93</accession>
<dbReference type="AlphaFoldDB" id="A0A6G1IH93"/>
<protein>
    <submittedName>
        <fullName evidence="2">S-adenosyl-L-methionine-dependent methyltransferase</fullName>
    </submittedName>
</protein>
<dbReference type="GO" id="GO:0008168">
    <property type="term" value="F:methyltransferase activity"/>
    <property type="evidence" value="ECO:0007669"/>
    <property type="project" value="UniProtKB-KW"/>
</dbReference>
<evidence type="ECO:0000313" key="3">
    <source>
        <dbReference type="Proteomes" id="UP000799291"/>
    </source>
</evidence>
<dbReference type="Proteomes" id="UP000799291">
    <property type="component" value="Unassembled WGS sequence"/>
</dbReference>
<evidence type="ECO:0000259" key="1">
    <source>
        <dbReference type="Pfam" id="PF13649"/>
    </source>
</evidence>
<organism evidence="2 3">
    <name type="scientific">Lentithecium fluviatile CBS 122367</name>
    <dbReference type="NCBI Taxonomy" id="1168545"/>
    <lineage>
        <taxon>Eukaryota</taxon>
        <taxon>Fungi</taxon>
        <taxon>Dikarya</taxon>
        <taxon>Ascomycota</taxon>
        <taxon>Pezizomycotina</taxon>
        <taxon>Dothideomycetes</taxon>
        <taxon>Pleosporomycetidae</taxon>
        <taxon>Pleosporales</taxon>
        <taxon>Massarineae</taxon>
        <taxon>Lentitheciaceae</taxon>
        <taxon>Lentithecium</taxon>
    </lineage>
</organism>
<keyword evidence="3" id="KW-1185">Reference proteome</keyword>
<gene>
    <name evidence="2" type="ORF">K458DRAFT_319961</name>
</gene>
<dbReference type="InterPro" id="IPR041698">
    <property type="entry name" value="Methyltransf_25"/>
</dbReference>
<reference evidence="2" key="1">
    <citation type="journal article" date="2020" name="Stud. Mycol.">
        <title>101 Dothideomycetes genomes: a test case for predicting lifestyles and emergence of pathogens.</title>
        <authorList>
            <person name="Haridas S."/>
            <person name="Albert R."/>
            <person name="Binder M."/>
            <person name="Bloem J."/>
            <person name="Labutti K."/>
            <person name="Salamov A."/>
            <person name="Andreopoulos B."/>
            <person name="Baker S."/>
            <person name="Barry K."/>
            <person name="Bills G."/>
            <person name="Bluhm B."/>
            <person name="Cannon C."/>
            <person name="Castanera R."/>
            <person name="Culley D."/>
            <person name="Daum C."/>
            <person name="Ezra D."/>
            <person name="Gonzalez J."/>
            <person name="Henrissat B."/>
            <person name="Kuo A."/>
            <person name="Liang C."/>
            <person name="Lipzen A."/>
            <person name="Lutzoni F."/>
            <person name="Magnuson J."/>
            <person name="Mondo S."/>
            <person name="Nolan M."/>
            <person name="Ohm R."/>
            <person name="Pangilinan J."/>
            <person name="Park H.-J."/>
            <person name="Ramirez L."/>
            <person name="Alfaro M."/>
            <person name="Sun H."/>
            <person name="Tritt A."/>
            <person name="Yoshinaga Y."/>
            <person name="Zwiers L.-H."/>
            <person name="Turgeon B."/>
            <person name="Goodwin S."/>
            <person name="Spatafora J."/>
            <person name="Crous P."/>
            <person name="Grigoriev I."/>
        </authorList>
    </citation>
    <scope>NUCLEOTIDE SEQUENCE</scope>
    <source>
        <strain evidence="2">CBS 122367</strain>
    </source>
</reference>
<dbReference type="CDD" id="cd02440">
    <property type="entry name" value="AdoMet_MTases"/>
    <property type="match status" value="1"/>
</dbReference>
<name>A0A6G1IH93_9PLEO</name>
<dbReference type="GO" id="GO:0032259">
    <property type="term" value="P:methylation"/>
    <property type="evidence" value="ECO:0007669"/>
    <property type="project" value="UniProtKB-KW"/>
</dbReference>
<sequence>MEQWKDDDIAMKYTRAENATGPFADIMVREAGLGNLRDGEKISALDIATGTGAVVAALHDAVGKEKWDQVNVVAGDVSEGMLAYLQKRGAREGWKNVDVRKIDGANIGTQESFTHIFINFAIFVLPPNTLQTCTSLLQANGFLAVSTWAYFPWYPLLSRAVAALPSPPPMPSYSAVAQRIYNTIPWDEAYVRSVLEKEGMRDVQIVQEKKRVDCGTPAQFVETMSLPLQMVAGAWEEGERAALVKEVGDSVRRIASEEAGGEGETVWMEFEGIVGFGWKA</sequence>
<keyword evidence="2" id="KW-0808">Transferase</keyword>
<keyword evidence="2" id="KW-0489">Methyltransferase</keyword>
<dbReference type="EMBL" id="MU005623">
    <property type="protein sequence ID" value="KAF2677353.1"/>
    <property type="molecule type" value="Genomic_DNA"/>
</dbReference>
<dbReference type="Pfam" id="PF13649">
    <property type="entry name" value="Methyltransf_25"/>
    <property type="match status" value="1"/>
</dbReference>
<dbReference type="SUPFAM" id="SSF53335">
    <property type="entry name" value="S-adenosyl-L-methionine-dependent methyltransferases"/>
    <property type="match status" value="1"/>
</dbReference>
<evidence type="ECO:0000313" key="2">
    <source>
        <dbReference type="EMBL" id="KAF2677353.1"/>
    </source>
</evidence>
<dbReference type="Gene3D" id="3.40.50.150">
    <property type="entry name" value="Vaccinia Virus protein VP39"/>
    <property type="match status" value="1"/>
</dbReference>
<dbReference type="OrthoDB" id="2013972at2759"/>
<feature type="domain" description="Methyltransferase" evidence="1">
    <location>
        <begin position="45"/>
        <end position="141"/>
    </location>
</feature>
<proteinExistence type="predicted"/>